<accession>A0ABR2INR6</accession>
<dbReference type="EC" id="3.2.1.23" evidence="4"/>
<evidence type="ECO:0000256" key="5">
    <source>
        <dbReference type="RuleBase" id="RU003679"/>
    </source>
</evidence>
<dbReference type="SUPFAM" id="SSF51445">
    <property type="entry name" value="(Trans)glycosidases"/>
    <property type="match status" value="1"/>
</dbReference>
<evidence type="ECO:0000256" key="1">
    <source>
        <dbReference type="ARBA" id="ARBA00009809"/>
    </source>
</evidence>
<dbReference type="EMBL" id="JAPFFF010000015">
    <property type="protein sequence ID" value="KAK8866542.1"/>
    <property type="molecule type" value="Genomic_DNA"/>
</dbReference>
<keyword evidence="6" id="KW-0732">Signal</keyword>
<feature type="domain" description="Beta-galactosidase 1-like first all-beta" evidence="8">
    <location>
        <begin position="388"/>
        <end position="491"/>
    </location>
</feature>
<dbReference type="Pfam" id="PF21317">
    <property type="entry name" value="BetaGal_ABD_1"/>
    <property type="match status" value="1"/>
</dbReference>
<evidence type="ECO:0000256" key="6">
    <source>
        <dbReference type="SAM" id="SignalP"/>
    </source>
</evidence>
<comment type="catalytic activity">
    <reaction evidence="4">
        <text>Hydrolysis of terminal non-reducing beta-D-galactose residues in beta-D-galactosides.</text>
        <dbReference type="EC" id="3.2.1.23"/>
    </reaction>
</comment>
<feature type="domain" description="Beta-galactosidase galactose-binding" evidence="9">
    <location>
        <begin position="513"/>
        <end position="572"/>
    </location>
</feature>
<evidence type="ECO:0000259" key="7">
    <source>
        <dbReference type="Pfam" id="PF01301"/>
    </source>
</evidence>
<dbReference type="InterPro" id="IPR008979">
    <property type="entry name" value="Galactose-bd-like_sf"/>
</dbReference>
<dbReference type="Pfam" id="PF01301">
    <property type="entry name" value="Glyco_hydro_35"/>
    <property type="match status" value="1"/>
</dbReference>
<dbReference type="InterPro" id="IPR017853">
    <property type="entry name" value="GH"/>
</dbReference>
<evidence type="ECO:0000256" key="2">
    <source>
        <dbReference type="ARBA" id="ARBA00022801"/>
    </source>
</evidence>
<dbReference type="PROSITE" id="PS01182">
    <property type="entry name" value="GLYCOSYL_HYDROL_F35"/>
    <property type="match status" value="1"/>
</dbReference>
<feature type="chain" id="PRO_5045477574" description="Beta-galactosidase" evidence="6">
    <location>
        <begin position="16"/>
        <end position="599"/>
    </location>
</feature>
<dbReference type="InterPro" id="IPR048912">
    <property type="entry name" value="BetaGal1-like_ABD1"/>
</dbReference>
<name>A0ABR2INR6_9EUKA</name>
<keyword evidence="3 4" id="KW-0326">Glycosidase</keyword>
<evidence type="ECO:0000313" key="11">
    <source>
        <dbReference type="Proteomes" id="UP001470230"/>
    </source>
</evidence>
<dbReference type="PRINTS" id="PR00742">
    <property type="entry name" value="GLHYDRLASE35"/>
</dbReference>
<evidence type="ECO:0000256" key="3">
    <source>
        <dbReference type="ARBA" id="ARBA00023295"/>
    </source>
</evidence>
<dbReference type="Proteomes" id="UP001470230">
    <property type="component" value="Unassembled WGS sequence"/>
</dbReference>
<dbReference type="InterPro" id="IPR048913">
    <property type="entry name" value="BetaGal_gal-bd"/>
</dbReference>
<evidence type="ECO:0000256" key="4">
    <source>
        <dbReference type="RuleBase" id="RU000675"/>
    </source>
</evidence>
<dbReference type="InterPro" id="IPR026283">
    <property type="entry name" value="B-gal_1-like"/>
</dbReference>
<comment type="similarity">
    <text evidence="1 5">Belongs to the glycosyl hydrolase 35 family.</text>
</comment>
<dbReference type="InterPro" id="IPR031330">
    <property type="entry name" value="Gly_Hdrlase_35_cat"/>
</dbReference>
<dbReference type="PANTHER" id="PTHR23421">
    <property type="entry name" value="BETA-GALACTOSIDASE RELATED"/>
    <property type="match status" value="1"/>
</dbReference>
<gene>
    <name evidence="10" type="ORF">M9Y10_009506</name>
</gene>
<sequence>MFLLCAFTSLISCRSFTIVGNDFQMDGKPFQFISGAFHYFRQHPDYWEDTIKKMANGGLNVIETYVAWNLHEPVKGQFNWEGMADIERFIKLVQKYNLYLIFRPGPFICAEWDFGGLPYWLLREENIVFRTSDPVYMKHVTDYMTVLLNKVAPYMYHKGGPIIMVQVENEYGWYNKCDHTYMGMLCDLTESILGKETLMFTNDGAYKSNLDCGNIMPRAYASVDFGSGDPMWRFELEREFNGGTGPYFVAEHYTGWLDHWQEKHHKVDIKTITTSVDTMLANGGNVNLYMYYGGTNFYYFNGANGDKNSFQADPTTYDYDAPLSEAGDMTAKWEALRDVIKKYFPNIPTYEVQNSTKRSYGNVKFTEGVSLFDSLSIVGQRKETADKPKTFEALDVDYGFVLYQTKVTKGGLMKIPHVHDRANIFVNKKYVGTIEHAKEGSKSFTIDDNVDLDILVENQGRFNYGYDFVEFKGITDGVLIDDKEVTGWTMTGFNLTNYNDIKYTQGNLPTKVPSFYRGTFNVDEVADTFLNPTGFSKGIAIVNGNIIGRYWANVSPQRTLYCPKFFLHPGENELVIFEVESQADSVGTMSFDDVHQIDV</sequence>
<dbReference type="InterPro" id="IPR019801">
    <property type="entry name" value="Glyco_hydro_35_CS"/>
</dbReference>
<reference evidence="10 11" key="1">
    <citation type="submission" date="2024-04" db="EMBL/GenBank/DDBJ databases">
        <title>Tritrichomonas musculus Genome.</title>
        <authorList>
            <person name="Alves-Ferreira E."/>
            <person name="Grigg M."/>
            <person name="Lorenzi H."/>
            <person name="Galac M."/>
        </authorList>
    </citation>
    <scope>NUCLEOTIDE SEQUENCE [LARGE SCALE GENOMIC DNA]</scope>
    <source>
        <strain evidence="10 11">EAF2021</strain>
    </source>
</reference>
<evidence type="ECO:0000259" key="9">
    <source>
        <dbReference type="Pfam" id="PF21467"/>
    </source>
</evidence>
<keyword evidence="11" id="KW-1185">Reference proteome</keyword>
<evidence type="ECO:0000313" key="10">
    <source>
        <dbReference type="EMBL" id="KAK8866542.1"/>
    </source>
</evidence>
<proteinExistence type="inferred from homology"/>
<dbReference type="InterPro" id="IPR001944">
    <property type="entry name" value="Glycoside_Hdrlase_35"/>
</dbReference>
<evidence type="ECO:0000259" key="8">
    <source>
        <dbReference type="Pfam" id="PF21317"/>
    </source>
</evidence>
<feature type="domain" description="Glycoside hydrolase 35 catalytic" evidence="7">
    <location>
        <begin position="23"/>
        <end position="342"/>
    </location>
</feature>
<feature type="signal peptide" evidence="6">
    <location>
        <begin position="1"/>
        <end position="15"/>
    </location>
</feature>
<keyword evidence="2 4" id="KW-0378">Hydrolase</keyword>
<dbReference type="PIRSF" id="PIRSF006336">
    <property type="entry name" value="B-gal"/>
    <property type="match status" value="1"/>
</dbReference>
<comment type="caution">
    <text evidence="10">The sequence shown here is derived from an EMBL/GenBank/DDBJ whole genome shotgun (WGS) entry which is preliminary data.</text>
</comment>
<dbReference type="SUPFAM" id="SSF49785">
    <property type="entry name" value="Galactose-binding domain-like"/>
    <property type="match status" value="1"/>
</dbReference>
<dbReference type="Pfam" id="PF21467">
    <property type="entry name" value="BetaGal_gal-bd"/>
    <property type="match status" value="1"/>
</dbReference>
<dbReference type="Gene3D" id="3.20.20.80">
    <property type="entry name" value="Glycosidases"/>
    <property type="match status" value="1"/>
</dbReference>
<dbReference type="Gene3D" id="2.60.120.260">
    <property type="entry name" value="Galactose-binding domain-like"/>
    <property type="match status" value="2"/>
</dbReference>
<organism evidence="10 11">
    <name type="scientific">Tritrichomonas musculus</name>
    <dbReference type="NCBI Taxonomy" id="1915356"/>
    <lineage>
        <taxon>Eukaryota</taxon>
        <taxon>Metamonada</taxon>
        <taxon>Parabasalia</taxon>
        <taxon>Tritrichomonadida</taxon>
        <taxon>Tritrichomonadidae</taxon>
        <taxon>Tritrichomonas</taxon>
    </lineage>
</organism>
<protein>
    <recommendedName>
        <fullName evidence="4">Beta-galactosidase</fullName>
        <ecNumber evidence="4">3.2.1.23</ecNumber>
    </recommendedName>
</protein>